<evidence type="ECO:0000256" key="1">
    <source>
        <dbReference type="SAM" id="SignalP"/>
    </source>
</evidence>
<name>A0A4R3VC58_ROSSA</name>
<dbReference type="AlphaFoldDB" id="A0A4R3VC58"/>
<dbReference type="RefSeq" id="WP_132570629.1">
    <property type="nucleotide sequence ID" value="NZ_CBCSGL010000003.1"/>
</dbReference>
<keyword evidence="4" id="KW-1185">Reference proteome</keyword>
<dbReference type="InterPro" id="IPR013424">
    <property type="entry name" value="Ice-binding_C"/>
</dbReference>
<evidence type="ECO:0000313" key="3">
    <source>
        <dbReference type="EMBL" id="TCV01178.1"/>
    </source>
</evidence>
<protein>
    <submittedName>
        <fullName evidence="3">Putative secreted protein with PEP-CTERM sorting signal</fullName>
    </submittedName>
</protein>
<sequence>MIRKFTGTALAVLALLGAFSTGAQAAAVTSKQVDLGSLGVPASSLNFGNSFSVNGATASSVGGNSFATTDTFYDTYTFSVPTAGFNSFTASLELGNFLAISNLSSRLYAGTPVAAGTVFGGNPALIRPWSTNETNTTNVAAGNGMFNMISVPTLAAGVYTLEVRGQVAGTVGGAYAGVINVAAIPEPSTYLMFGLGLGLMGLRIRRQPR</sequence>
<organism evidence="3 4">
    <name type="scientific">Roseateles saccharophilus</name>
    <name type="common">Pseudomonas saccharophila</name>
    <dbReference type="NCBI Taxonomy" id="304"/>
    <lineage>
        <taxon>Bacteria</taxon>
        <taxon>Pseudomonadati</taxon>
        <taxon>Pseudomonadota</taxon>
        <taxon>Betaproteobacteria</taxon>
        <taxon>Burkholderiales</taxon>
        <taxon>Sphaerotilaceae</taxon>
        <taxon>Roseateles</taxon>
    </lineage>
</organism>
<dbReference type="Pfam" id="PF07589">
    <property type="entry name" value="PEP-CTERM"/>
    <property type="match status" value="1"/>
</dbReference>
<keyword evidence="1" id="KW-0732">Signal</keyword>
<gene>
    <name evidence="3" type="ORF">EV671_1006104</name>
</gene>
<comment type="caution">
    <text evidence="3">The sequence shown here is derived from an EMBL/GenBank/DDBJ whole genome shotgun (WGS) entry which is preliminary data.</text>
</comment>
<evidence type="ECO:0000259" key="2">
    <source>
        <dbReference type="Pfam" id="PF07589"/>
    </source>
</evidence>
<feature type="domain" description="Ice-binding protein C-terminal" evidence="2">
    <location>
        <begin position="183"/>
        <end position="206"/>
    </location>
</feature>
<feature type="signal peptide" evidence="1">
    <location>
        <begin position="1"/>
        <end position="25"/>
    </location>
</feature>
<dbReference type="NCBIfam" id="TIGR02595">
    <property type="entry name" value="PEP_CTERM"/>
    <property type="match status" value="1"/>
</dbReference>
<reference evidence="3 4" key="1">
    <citation type="submission" date="2019-03" db="EMBL/GenBank/DDBJ databases">
        <title>Genomic Encyclopedia of Type Strains, Phase IV (KMG-IV): sequencing the most valuable type-strain genomes for metagenomic binning, comparative biology and taxonomic classification.</title>
        <authorList>
            <person name="Goeker M."/>
        </authorList>
    </citation>
    <scope>NUCLEOTIDE SEQUENCE [LARGE SCALE GENOMIC DNA]</scope>
    <source>
        <strain evidence="3 4">DSM 654</strain>
    </source>
</reference>
<feature type="chain" id="PRO_5020795134" evidence="1">
    <location>
        <begin position="26"/>
        <end position="209"/>
    </location>
</feature>
<dbReference type="NCBIfam" id="NF038126">
    <property type="entry name" value="PEP_CTERM_FxDxF"/>
    <property type="match status" value="1"/>
</dbReference>
<evidence type="ECO:0000313" key="4">
    <source>
        <dbReference type="Proteomes" id="UP000295110"/>
    </source>
</evidence>
<dbReference type="EMBL" id="SMBU01000006">
    <property type="protein sequence ID" value="TCV01178.1"/>
    <property type="molecule type" value="Genomic_DNA"/>
</dbReference>
<proteinExistence type="predicted"/>
<dbReference type="Proteomes" id="UP000295110">
    <property type="component" value="Unassembled WGS sequence"/>
</dbReference>
<accession>A0A4R3VC58</accession>